<keyword evidence="2" id="KW-1185">Reference proteome</keyword>
<dbReference type="Proteomes" id="UP001167871">
    <property type="component" value="Unassembled WGS sequence"/>
</dbReference>
<reference evidence="1" key="2">
    <citation type="submission" date="2024-05" db="EMBL/GenBank/DDBJ databases">
        <title>Identification and characterization of horizontal gene transfer across gut microbiota members of farm animals based on homology search.</title>
        <authorList>
            <person name="Schwarzerova J."/>
            <person name="Nykrynova M."/>
            <person name="Jureckova K."/>
            <person name="Cejkova D."/>
            <person name="Rychlik I."/>
        </authorList>
    </citation>
    <scope>NUCLEOTIDE SEQUENCE</scope>
    <source>
        <strain evidence="1">84_SSukc20</strain>
    </source>
</reference>
<evidence type="ECO:0000313" key="1">
    <source>
        <dbReference type="EMBL" id="MDN0049189.1"/>
    </source>
</evidence>
<evidence type="ECO:0000313" key="2">
    <source>
        <dbReference type="Proteomes" id="UP001167871"/>
    </source>
</evidence>
<accession>A0ABT7X544</accession>
<comment type="caution">
    <text evidence="1">The sequence shown here is derived from an EMBL/GenBank/DDBJ whole genome shotgun (WGS) entry which is preliminary data.</text>
</comment>
<name>A0ABT7X544_9BACE</name>
<sequence length="74" mass="8058">MKRVGCVLISLLFIVSWGFVTTSSKQNAKEELLLLQNVEALAVPEIIVGPFCMVTSSICVVESDGLFLRGVPLF</sequence>
<gene>
    <name evidence="1" type="ORF">QVO10_07290</name>
</gene>
<protein>
    <submittedName>
        <fullName evidence="1">Uncharacterized protein</fullName>
    </submittedName>
</protein>
<dbReference type="EMBL" id="JAUEII010000012">
    <property type="protein sequence ID" value="MDN0049189.1"/>
    <property type="molecule type" value="Genomic_DNA"/>
</dbReference>
<reference evidence="1" key="1">
    <citation type="submission" date="2023-06" db="EMBL/GenBank/DDBJ databases">
        <authorList>
            <person name="Zeman M."/>
            <person name="Kubasova T."/>
            <person name="Jahodarova E."/>
            <person name="Nykrynova M."/>
            <person name="Rychlik I."/>
        </authorList>
    </citation>
    <scope>NUCLEOTIDE SEQUENCE</scope>
    <source>
        <strain evidence="1">84_SSukc20</strain>
    </source>
</reference>
<dbReference type="RefSeq" id="WP_140400209.1">
    <property type="nucleotide sequence ID" value="NZ_JACJJF010000016.1"/>
</dbReference>
<proteinExistence type="predicted"/>
<organism evidence="1 2">
    <name type="scientific">Bacteroides gallinaceum</name>
    <dbReference type="NCBI Taxonomy" id="1462571"/>
    <lineage>
        <taxon>Bacteria</taxon>
        <taxon>Pseudomonadati</taxon>
        <taxon>Bacteroidota</taxon>
        <taxon>Bacteroidia</taxon>
        <taxon>Bacteroidales</taxon>
        <taxon>Bacteroidaceae</taxon>
        <taxon>Bacteroides</taxon>
    </lineage>
</organism>